<dbReference type="Proteomes" id="UP000053617">
    <property type="component" value="Unassembled WGS sequence"/>
</dbReference>
<gene>
    <name evidence="2" type="ORF">Z518_10629</name>
</gene>
<evidence type="ECO:0000313" key="3">
    <source>
        <dbReference type="Proteomes" id="UP000053617"/>
    </source>
</evidence>
<sequence>MPQANSSIRYYAEYEHTLRKAHERSKSSPPSSASSSRTSSAVSLQPTSSVAEWCHQMHMIQSRKYEWCQGCHPKPPTLNVPSEKILRQQRINHEPGHAYE</sequence>
<dbReference type="GeneID" id="25298700"/>
<accession>A0A0D2I408</accession>
<dbReference type="HOGENOM" id="CLU_2307607_0_0_1"/>
<protein>
    <submittedName>
        <fullName evidence="2">Uncharacterized protein</fullName>
    </submittedName>
</protein>
<proteinExistence type="predicted"/>
<keyword evidence="3" id="KW-1185">Reference proteome</keyword>
<dbReference type="AlphaFoldDB" id="A0A0D2I408"/>
<feature type="compositionally biased region" description="Low complexity" evidence="1">
    <location>
        <begin position="27"/>
        <end position="43"/>
    </location>
</feature>
<evidence type="ECO:0000256" key="1">
    <source>
        <dbReference type="SAM" id="MobiDB-lite"/>
    </source>
</evidence>
<dbReference type="RefSeq" id="XP_013267625.1">
    <property type="nucleotide sequence ID" value="XM_013412171.1"/>
</dbReference>
<feature type="compositionally biased region" description="Basic and acidic residues" evidence="1">
    <location>
        <begin position="91"/>
        <end position="100"/>
    </location>
</feature>
<evidence type="ECO:0000313" key="2">
    <source>
        <dbReference type="EMBL" id="KIX00489.1"/>
    </source>
</evidence>
<organism evidence="2 3">
    <name type="scientific">Rhinocladiella mackenziei CBS 650.93</name>
    <dbReference type="NCBI Taxonomy" id="1442369"/>
    <lineage>
        <taxon>Eukaryota</taxon>
        <taxon>Fungi</taxon>
        <taxon>Dikarya</taxon>
        <taxon>Ascomycota</taxon>
        <taxon>Pezizomycotina</taxon>
        <taxon>Eurotiomycetes</taxon>
        <taxon>Chaetothyriomycetidae</taxon>
        <taxon>Chaetothyriales</taxon>
        <taxon>Herpotrichiellaceae</taxon>
        <taxon>Rhinocladiella</taxon>
    </lineage>
</organism>
<dbReference type="OrthoDB" id="4148366at2759"/>
<feature type="region of interest" description="Disordered" evidence="1">
    <location>
        <begin position="78"/>
        <end position="100"/>
    </location>
</feature>
<dbReference type="VEuPathDB" id="FungiDB:Z518_10629"/>
<dbReference type="EMBL" id="KN847483">
    <property type="protein sequence ID" value="KIX00489.1"/>
    <property type="molecule type" value="Genomic_DNA"/>
</dbReference>
<reference evidence="2 3" key="1">
    <citation type="submission" date="2015-01" db="EMBL/GenBank/DDBJ databases">
        <title>The Genome Sequence of Rhinocladiella mackenzie CBS 650.93.</title>
        <authorList>
            <consortium name="The Broad Institute Genomics Platform"/>
            <person name="Cuomo C."/>
            <person name="de Hoog S."/>
            <person name="Gorbushina A."/>
            <person name="Stielow B."/>
            <person name="Teixiera M."/>
            <person name="Abouelleil A."/>
            <person name="Chapman S.B."/>
            <person name="Priest M."/>
            <person name="Young S.K."/>
            <person name="Wortman J."/>
            <person name="Nusbaum C."/>
            <person name="Birren B."/>
        </authorList>
    </citation>
    <scope>NUCLEOTIDE SEQUENCE [LARGE SCALE GENOMIC DNA]</scope>
    <source>
        <strain evidence="2 3">CBS 650.93</strain>
    </source>
</reference>
<name>A0A0D2I408_9EURO</name>
<feature type="region of interest" description="Disordered" evidence="1">
    <location>
        <begin position="18"/>
        <end position="44"/>
    </location>
</feature>